<keyword evidence="3" id="KW-1185">Reference proteome</keyword>
<dbReference type="SUPFAM" id="SSF53335">
    <property type="entry name" value="S-adenosyl-L-methionine-dependent methyltransferases"/>
    <property type="match status" value="1"/>
</dbReference>
<dbReference type="EMBL" id="CP012333">
    <property type="protein sequence ID" value="AKV01042.1"/>
    <property type="molecule type" value="Genomic_DNA"/>
</dbReference>
<dbReference type="CDD" id="cd02440">
    <property type="entry name" value="AdoMet_MTases"/>
    <property type="match status" value="1"/>
</dbReference>
<sequence>MIFAAVAVVVLLVWFVIGRAGRKSPPRGPFDEALERTAARFARVSKSRSQMHFTREKLRRDPATRAVAELGSLGETIDLGCGRGQLAILLLEVGAATKVRGYDWDEPKVALANRAAEGLDARFLGQDASKVDVTPADTVLLIDVLHYLDVAGQDALLARAASWVKPGGRLVVREASAGYGIRSVLTRTVERISQGIRFNLGATIAIRDVQREYVPLLERAGMKCRVTPCWEGTPFGNVLLVAERRSEAEEAESSAPRVRASA</sequence>
<organism evidence="2 3">
    <name type="scientific">Labilithrix luteola</name>
    <dbReference type="NCBI Taxonomy" id="1391654"/>
    <lineage>
        <taxon>Bacteria</taxon>
        <taxon>Pseudomonadati</taxon>
        <taxon>Myxococcota</taxon>
        <taxon>Polyangia</taxon>
        <taxon>Polyangiales</taxon>
        <taxon>Labilitrichaceae</taxon>
        <taxon>Labilithrix</taxon>
    </lineage>
</organism>
<dbReference type="OrthoDB" id="9780358at2"/>
<accession>A0A0K1Q5V3</accession>
<evidence type="ECO:0000259" key="1">
    <source>
        <dbReference type="Pfam" id="PF13649"/>
    </source>
</evidence>
<gene>
    <name evidence="2" type="ORF">AKJ09_07705</name>
</gene>
<evidence type="ECO:0000313" key="3">
    <source>
        <dbReference type="Proteomes" id="UP000064967"/>
    </source>
</evidence>
<dbReference type="Pfam" id="PF13649">
    <property type="entry name" value="Methyltransf_25"/>
    <property type="match status" value="1"/>
</dbReference>
<dbReference type="KEGG" id="llu:AKJ09_07705"/>
<dbReference type="RefSeq" id="WP_146652215.1">
    <property type="nucleotide sequence ID" value="NZ_CP012333.1"/>
</dbReference>
<protein>
    <recommendedName>
        <fullName evidence="1">Methyltransferase domain-containing protein</fullName>
    </recommendedName>
</protein>
<dbReference type="STRING" id="1391654.AKJ09_07705"/>
<feature type="domain" description="Methyltransferase" evidence="1">
    <location>
        <begin position="78"/>
        <end position="168"/>
    </location>
</feature>
<proteinExistence type="predicted"/>
<dbReference type="Gene3D" id="3.40.50.150">
    <property type="entry name" value="Vaccinia Virus protein VP39"/>
    <property type="match status" value="1"/>
</dbReference>
<dbReference type="InterPro" id="IPR041698">
    <property type="entry name" value="Methyltransf_25"/>
</dbReference>
<dbReference type="Proteomes" id="UP000064967">
    <property type="component" value="Chromosome"/>
</dbReference>
<name>A0A0K1Q5V3_9BACT</name>
<dbReference type="AlphaFoldDB" id="A0A0K1Q5V3"/>
<evidence type="ECO:0000313" key="2">
    <source>
        <dbReference type="EMBL" id="AKV01042.1"/>
    </source>
</evidence>
<dbReference type="InterPro" id="IPR029063">
    <property type="entry name" value="SAM-dependent_MTases_sf"/>
</dbReference>
<reference evidence="2 3" key="1">
    <citation type="submission" date="2015-08" db="EMBL/GenBank/DDBJ databases">
        <authorList>
            <person name="Babu N.S."/>
            <person name="Beckwith C.J."/>
            <person name="Beseler K.G."/>
            <person name="Brison A."/>
            <person name="Carone J.V."/>
            <person name="Caskin T.P."/>
            <person name="Diamond M."/>
            <person name="Durham M.E."/>
            <person name="Foxe J.M."/>
            <person name="Go M."/>
            <person name="Henderson B.A."/>
            <person name="Jones I.B."/>
            <person name="McGettigan J.A."/>
            <person name="Micheletti S.J."/>
            <person name="Nasrallah M.E."/>
            <person name="Ortiz D."/>
            <person name="Piller C.R."/>
            <person name="Privatt S.R."/>
            <person name="Schneider S.L."/>
            <person name="Sharp S."/>
            <person name="Smith T.C."/>
            <person name="Stanton J.D."/>
            <person name="Ullery H.E."/>
            <person name="Wilson R.J."/>
            <person name="Serrano M.G."/>
            <person name="Buck G."/>
            <person name="Lee V."/>
            <person name="Wang Y."/>
            <person name="Carvalho R."/>
            <person name="Voegtly L."/>
            <person name="Shi R."/>
            <person name="Duckworth R."/>
            <person name="Johnson A."/>
            <person name="Loviza R."/>
            <person name="Walstead R."/>
            <person name="Shah Z."/>
            <person name="Kiflezghi M."/>
            <person name="Wade K."/>
            <person name="Ball S.L."/>
            <person name="Bradley K.W."/>
            <person name="Asai D.J."/>
            <person name="Bowman C.A."/>
            <person name="Russell D.A."/>
            <person name="Pope W.H."/>
            <person name="Jacobs-Sera D."/>
            <person name="Hendrix R.W."/>
            <person name="Hatfull G.F."/>
        </authorList>
    </citation>
    <scope>NUCLEOTIDE SEQUENCE [LARGE SCALE GENOMIC DNA]</scope>
    <source>
        <strain evidence="2 3">DSM 27648</strain>
    </source>
</reference>